<dbReference type="EMBL" id="CP032125">
    <property type="protein sequence ID" value="AXX98645.1"/>
    <property type="molecule type" value="Genomic_DNA"/>
</dbReference>
<keyword evidence="2" id="KW-1185">Reference proteome</keyword>
<evidence type="ECO:0000313" key="1">
    <source>
        <dbReference type="EMBL" id="AXX98645.1"/>
    </source>
</evidence>
<reference evidence="1 2" key="1">
    <citation type="submission" date="2018-09" db="EMBL/GenBank/DDBJ databases">
        <title>Profundibacter amoris BAR1 gen. nov., sp. nov., a new member of the Roseobacter clade isolated at Lokis Castle Vent Field on the Arctic Mid-Oceanic Ridge.</title>
        <authorList>
            <person name="Le Moine Bauer S."/>
            <person name="Sjoeberg A.G."/>
            <person name="L'Haridon S."/>
            <person name="Stokke R."/>
            <person name="Roalkvam I."/>
            <person name="Steen I.H."/>
            <person name="Dahle H."/>
        </authorList>
    </citation>
    <scope>NUCLEOTIDE SEQUENCE [LARGE SCALE GENOMIC DNA]</scope>
    <source>
        <strain evidence="1 2">BAR1</strain>
    </source>
</reference>
<protein>
    <submittedName>
        <fullName evidence="1">Uncharacterized protein</fullName>
    </submittedName>
</protein>
<dbReference type="Proteomes" id="UP000261704">
    <property type="component" value="Chromosome"/>
</dbReference>
<sequence length="76" mass="8616">MFYQKLLHELAPDLNPAGVEASMRLQYGTLNHLPREVFAEEARLAADCERQSPGFLRRTAESFGMGDEFTVWEAKA</sequence>
<dbReference type="KEGG" id="pamo:BAR1_12360"/>
<evidence type="ECO:0000313" key="2">
    <source>
        <dbReference type="Proteomes" id="UP000261704"/>
    </source>
</evidence>
<dbReference type="OrthoDB" id="9852075at2"/>
<organism evidence="1 2">
    <name type="scientific">Profundibacter amoris</name>
    <dbReference type="NCBI Taxonomy" id="2171755"/>
    <lineage>
        <taxon>Bacteria</taxon>
        <taxon>Pseudomonadati</taxon>
        <taxon>Pseudomonadota</taxon>
        <taxon>Alphaproteobacteria</taxon>
        <taxon>Rhodobacterales</taxon>
        <taxon>Paracoccaceae</taxon>
        <taxon>Profundibacter</taxon>
    </lineage>
</organism>
<name>A0A347UIG7_9RHOB</name>
<gene>
    <name evidence="1" type="ORF">BAR1_12360</name>
</gene>
<dbReference type="AlphaFoldDB" id="A0A347UIG7"/>
<proteinExistence type="predicted"/>
<dbReference type="RefSeq" id="WP_118943300.1">
    <property type="nucleotide sequence ID" value="NZ_CP032125.1"/>
</dbReference>
<accession>A0A347UIG7</accession>